<sequence length="379" mass="42982">MSSKVEEELRNFSTVWIFVLASLCYCHFIAKIIKHGITRFVLILPVLILFFVLPLKLTTICLGGPTSFFIAWLATFKLILFSFGKGPLSSDPPHSMARFISFACFPVKLEENPTNSTTNGDDPNYPTPEKPVKKPAQKSLHSYLLKGIIFSSMFFVYQNKSSLHPKLFLLMYSVYTYTSLEVMLAIVAAIVRAYLGVELEPQFDDPYMATSVQDFWSRRWNIMVSKVLRPTVYVPVRTVSKHVVGNNWAAIPGVVAVFIVSGIMHEWIFYIIGRSKPTGEIGLFFVLQGVCMALEIIVKRMAHGKWRLPPRVSGTMAVSFVLVTAVWLFLPGMMRYNSDVMAYREMVGLIRYVKTLGSRLRLIEKGSNYSVFSSLHNRI</sequence>
<dbReference type="InterPro" id="IPR017088">
    <property type="entry name" value="Wax_synthase_Magnoliopsida"/>
</dbReference>
<evidence type="ECO:0000256" key="9">
    <source>
        <dbReference type="ARBA" id="ARBA00023315"/>
    </source>
</evidence>
<accession>W9QX65</accession>
<feature type="transmembrane region" description="Helical" evidence="11">
    <location>
        <begin position="67"/>
        <end position="84"/>
    </location>
</feature>
<evidence type="ECO:0000256" key="4">
    <source>
        <dbReference type="ARBA" id="ARBA00022679"/>
    </source>
</evidence>
<dbReference type="InterPro" id="IPR032805">
    <property type="entry name" value="Wax_synthase_dom"/>
</dbReference>
<dbReference type="InterPro" id="IPR044851">
    <property type="entry name" value="Wax_synthase"/>
</dbReference>
<dbReference type="STRING" id="981085.W9QX65"/>
<evidence type="ECO:0000256" key="2">
    <source>
        <dbReference type="ARBA" id="ARBA00005179"/>
    </source>
</evidence>
<dbReference type="GO" id="GO:0016020">
    <property type="term" value="C:membrane"/>
    <property type="evidence" value="ECO:0007669"/>
    <property type="project" value="UniProtKB-SubCell"/>
</dbReference>
<dbReference type="Proteomes" id="UP000030645">
    <property type="component" value="Unassembled WGS sequence"/>
</dbReference>
<comment type="similarity">
    <text evidence="3">Belongs to the wax synthase family.</text>
</comment>
<keyword evidence="14" id="KW-1185">Reference proteome</keyword>
<dbReference type="PANTHER" id="PTHR31595:SF57">
    <property type="entry name" value="OS04G0481900 PROTEIN"/>
    <property type="match status" value="1"/>
</dbReference>
<comment type="pathway">
    <text evidence="2">Secondary metabolite biosynthesis.</text>
</comment>
<dbReference type="GO" id="GO:0008374">
    <property type="term" value="F:O-acyltransferase activity"/>
    <property type="evidence" value="ECO:0007669"/>
    <property type="project" value="InterPro"/>
</dbReference>
<evidence type="ECO:0000259" key="12">
    <source>
        <dbReference type="Pfam" id="PF13813"/>
    </source>
</evidence>
<dbReference type="OrthoDB" id="1077582at2759"/>
<feature type="transmembrane region" description="Helical" evidence="11">
    <location>
        <begin position="169"/>
        <end position="195"/>
    </location>
</feature>
<evidence type="ECO:0000256" key="10">
    <source>
        <dbReference type="SAM" id="MobiDB-lite"/>
    </source>
</evidence>
<reference evidence="14" key="1">
    <citation type="submission" date="2013-01" db="EMBL/GenBank/DDBJ databases">
        <title>Draft Genome Sequence of a Mulberry Tree, Morus notabilis C.K. Schneid.</title>
        <authorList>
            <person name="He N."/>
            <person name="Zhao S."/>
        </authorList>
    </citation>
    <scope>NUCLEOTIDE SEQUENCE</scope>
</reference>
<dbReference type="GO" id="GO:0006629">
    <property type="term" value="P:lipid metabolic process"/>
    <property type="evidence" value="ECO:0007669"/>
    <property type="project" value="UniProtKB-KW"/>
</dbReference>
<feature type="transmembrane region" description="Helical" evidence="11">
    <location>
        <begin position="281"/>
        <end position="302"/>
    </location>
</feature>
<name>W9QX65_9ROSA</name>
<gene>
    <name evidence="13" type="ORF">L484_013640</name>
</gene>
<dbReference type="EMBL" id="KE343797">
    <property type="protein sequence ID" value="EXB41563.1"/>
    <property type="molecule type" value="Genomic_DNA"/>
</dbReference>
<evidence type="ECO:0000256" key="7">
    <source>
        <dbReference type="ARBA" id="ARBA00023098"/>
    </source>
</evidence>
<organism evidence="13 14">
    <name type="scientific">Morus notabilis</name>
    <dbReference type="NCBI Taxonomy" id="981085"/>
    <lineage>
        <taxon>Eukaryota</taxon>
        <taxon>Viridiplantae</taxon>
        <taxon>Streptophyta</taxon>
        <taxon>Embryophyta</taxon>
        <taxon>Tracheophyta</taxon>
        <taxon>Spermatophyta</taxon>
        <taxon>Magnoliopsida</taxon>
        <taxon>eudicotyledons</taxon>
        <taxon>Gunneridae</taxon>
        <taxon>Pentapetalae</taxon>
        <taxon>rosids</taxon>
        <taxon>fabids</taxon>
        <taxon>Rosales</taxon>
        <taxon>Moraceae</taxon>
        <taxon>Moreae</taxon>
        <taxon>Morus</taxon>
    </lineage>
</organism>
<protein>
    <recommendedName>
        <fullName evidence="12">Wax synthase domain-containing protein</fullName>
    </recommendedName>
</protein>
<evidence type="ECO:0000256" key="3">
    <source>
        <dbReference type="ARBA" id="ARBA00007282"/>
    </source>
</evidence>
<evidence type="ECO:0000313" key="14">
    <source>
        <dbReference type="Proteomes" id="UP000030645"/>
    </source>
</evidence>
<keyword evidence="6 11" id="KW-1133">Transmembrane helix</keyword>
<evidence type="ECO:0000256" key="5">
    <source>
        <dbReference type="ARBA" id="ARBA00022692"/>
    </source>
</evidence>
<keyword evidence="9" id="KW-0012">Acyltransferase</keyword>
<comment type="subcellular location">
    <subcellularLocation>
        <location evidence="1">Membrane</location>
        <topology evidence="1">Multi-pass membrane protein</topology>
    </subcellularLocation>
</comment>
<keyword evidence="8 11" id="KW-0472">Membrane</keyword>
<evidence type="ECO:0000313" key="13">
    <source>
        <dbReference type="EMBL" id="EXB41563.1"/>
    </source>
</evidence>
<feature type="transmembrane region" description="Helical" evidence="11">
    <location>
        <begin position="12"/>
        <end position="30"/>
    </location>
</feature>
<keyword evidence="4" id="KW-0808">Transferase</keyword>
<feature type="transmembrane region" description="Helical" evidence="11">
    <location>
        <begin position="36"/>
        <end position="55"/>
    </location>
</feature>
<dbReference type="PANTHER" id="PTHR31595">
    <property type="entry name" value="LONG-CHAIN-ALCOHOL O-FATTY-ACYLTRANSFERASE 3-RELATED"/>
    <property type="match status" value="1"/>
</dbReference>
<keyword evidence="7" id="KW-0443">Lipid metabolism</keyword>
<feature type="transmembrane region" description="Helical" evidence="11">
    <location>
        <begin position="248"/>
        <end position="269"/>
    </location>
</feature>
<keyword evidence="5 11" id="KW-0812">Transmembrane</keyword>
<feature type="transmembrane region" description="Helical" evidence="11">
    <location>
        <begin position="140"/>
        <end position="157"/>
    </location>
</feature>
<dbReference type="Pfam" id="PF13813">
    <property type="entry name" value="MBOAT_2"/>
    <property type="match status" value="1"/>
</dbReference>
<feature type="transmembrane region" description="Helical" evidence="11">
    <location>
        <begin position="314"/>
        <end position="334"/>
    </location>
</feature>
<evidence type="ECO:0000256" key="8">
    <source>
        <dbReference type="ARBA" id="ARBA00023136"/>
    </source>
</evidence>
<dbReference type="PIRSF" id="PIRSF037006">
    <property type="entry name" value="Wax_synthase"/>
    <property type="match status" value="1"/>
</dbReference>
<dbReference type="eggNOG" id="KOG1153">
    <property type="taxonomic scope" value="Eukaryota"/>
</dbReference>
<feature type="domain" description="Wax synthase" evidence="12">
    <location>
        <begin position="200"/>
        <end position="286"/>
    </location>
</feature>
<proteinExistence type="inferred from homology"/>
<evidence type="ECO:0000256" key="11">
    <source>
        <dbReference type="SAM" id="Phobius"/>
    </source>
</evidence>
<dbReference type="KEGG" id="mnt:21396807"/>
<evidence type="ECO:0000256" key="1">
    <source>
        <dbReference type="ARBA" id="ARBA00004141"/>
    </source>
</evidence>
<evidence type="ECO:0000256" key="6">
    <source>
        <dbReference type="ARBA" id="ARBA00022989"/>
    </source>
</evidence>
<dbReference type="AlphaFoldDB" id="W9QX65"/>
<feature type="region of interest" description="Disordered" evidence="10">
    <location>
        <begin position="113"/>
        <end position="134"/>
    </location>
</feature>